<dbReference type="GO" id="GO:0008270">
    <property type="term" value="F:zinc ion binding"/>
    <property type="evidence" value="ECO:0007669"/>
    <property type="project" value="UniProtKB-KW"/>
</dbReference>
<dbReference type="SUPFAM" id="SSF57667">
    <property type="entry name" value="beta-beta-alpha zinc fingers"/>
    <property type="match status" value="1"/>
</dbReference>
<evidence type="ECO:0000256" key="2">
    <source>
        <dbReference type="SAM" id="MobiDB-lite"/>
    </source>
</evidence>
<dbReference type="GO" id="GO:0070475">
    <property type="term" value="P:rRNA base methylation"/>
    <property type="evidence" value="ECO:0007669"/>
    <property type="project" value="InterPro"/>
</dbReference>
<dbReference type="Pfam" id="PF00096">
    <property type="entry name" value="zf-C2H2"/>
    <property type="match status" value="1"/>
</dbReference>
<dbReference type="PROSITE" id="PS00028">
    <property type="entry name" value="ZINC_FINGER_C2H2_1"/>
    <property type="match status" value="2"/>
</dbReference>
<feature type="domain" description="C2H2-type" evidence="3">
    <location>
        <begin position="375"/>
        <end position="409"/>
    </location>
</feature>
<dbReference type="PROSITE" id="PS50157">
    <property type="entry name" value="ZINC_FINGER_C2H2_2"/>
    <property type="match status" value="3"/>
</dbReference>
<evidence type="ECO:0000313" key="5">
    <source>
        <dbReference type="Proteomes" id="UP000794436"/>
    </source>
</evidence>
<keyword evidence="5" id="KW-1185">Reference proteome</keyword>
<dbReference type="InterPro" id="IPR013087">
    <property type="entry name" value="Znf_C2H2_type"/>
</dbReference>
<feature type="region of interest" description="Disordered" evidence="2">
    <location>
        <begin position="401"/>
        <end position="421"/>
    </location>
</feature>
<dbReference type="InterPro" id="IPR036236">
    <property type="entry name" value="Znf_C2H2_sf"/>
</dbReference>
<organism evidence="4 5">
    <name type="scientific">Pythium oligandrum</name>
    <name type="common">Mycoparasitic fungus</name>
    <dbReference type="NCBI Taxonomy" id="41045"/>
    <lineage>
        <taxon>Eukaryota</taxon>
        <taxon>Sar</taxon>
        <taxon>Stramenopiles</taxon>
        <taxon>Oomycota</taxon>
        <taxon>Peronosporomycetes</taxon>
        <taxon>Pythiales</taxon>
        <taxon>Pythiaceae</taxon>
        <taxon>Pythium</taxon>
    </lineage>
</organism>
<dbReference type="InterPro" id="IPR019446">
    <property type="entry name" value="BMT5-like"/>
</dbReference>
<feature type="domain" description="C2H2-type" evidence="3">
    <location>
        <begin position="260"/>
        <end position="283"/>
    </location>
</feature>
<dbReference type="SMART" id="SM00355">
    <property type="entry name" value="ZnF_C2H2"/>
    <property type="match status" value="4"/>
</dbReference>
<dbReference type="Proteomes" id="UP000794436">
    <property type="component" value="Unassembled WGS sequence"/>
</dbReference>
<keyword evidence="1" id="KW-0862">Zinc</keyword>
<reference evidence="4" key="1">
    <citation type="submission" date="2019-03" db="EMBL/GenBank/DDBJ databases">
        <title>Long read genome sequence of the mycoparasitic Pythium oligandrum ATCC 38472 isolated from sugarbeet rhizosphere.</title>
        <authorList>
            <person name="Gaulin E."/>
        </authorList>
    </citation>
    <scope>NUCLEOTIDE SEQUENCE</scope>
    <source>
        <strain evidence="4">ATCC 38472_TT</strain>
    </source>
</reference>
<accession>A0A8K1C3C0</accession>
<name>A0A8K1C3C0_PYTOL</name>
<dbReference type="EMBL" id="SPLM01000148">
    <property type="protein sequence ID" value="TMW55377.1"/>
    <property type="molecule type" value="Genomic_DNA"/>
</dbReference>
<feature type="region of interest" description="Disordered" evidence="2">
    <location>
        <begin position="1"/>
        <end position="25"/>
    </location>
</feature>
<dbReference type="GO" id="GO:0005737">
    <property type="term" value="C:cytoplasm"/>
    <property type="evidence" value="ECO:0007669"/>
    <property type="project" value="TreeGrafter"/>
</dbReference>
<evidence type="ECO:0000256" key="1">
    <source>
        <dbReference type="PROSITE-ProRule" id="PRU00042"/>
    </source>
</evidence>
<evidence type="ECO:0000259" key="3">
    <source>
        <dbReference type="PROSITE" id="PS50157"/>
    </source>
</evidence>
<dbReference type="GO" id="GO:0070042">
    <property type="term" value="F:rRNA (uridine-N3-)-methyltransferase activity"/>
    <property type="evidence" value="ECO:0007669"/>
    <property type="project" value="InterPro"/>
</dbReference>
<dbReference type="OrthoDB" id="273345at2759"/>
<comment type="caution">
    <text evidence="4">The sequence shown here is derived from an EMBL/GenBank/DDBJ whole genome shotgun (WGS) entry which is preliminary data.</text>
</comment>
<feature type="compositionally biased region" description="Low complexity" evidence="2">
    <location>
        <begin position="403"/>
        <end position="414"/>
    </location>
</feature>
<feature type="compositionally biased region" description="Basic and acidic residues" evidence="2">
    <location>
        <begin position="320"/>
        <end position="335"/>
    </location>
</feature>
<proteinExistence type="predicted"/>
<dbReference type="Pfam" id="PF12874">
    <property type="entry name" value="zf-met"/>
    <property type="match status" value="2"/>
</dbReference>
<evidence type="ECO:0000313" key="4">
    <source>
        <dbReference type="EMBL" id="TMW55377.1"/>
    </source>
</evidence>
<feature type="region of interest" description="Disordered" evidence="2">
    <location>
        <begin position="310"/>
        <end position="337"/>
    </location>
</feature>
<dbReference type="PANTHER" id="PTHR11538:SF26">
    <property type="entry name" value="FERREDOXIN-FOLD ANTICODON-BINDING DOMAIN-CONTAINING PROTEIN 1"/>
    <property type="match status" value="1"/>
</dbReference>
<dbReference type="AlphaFoldDB" id="A0A8K1C3C0"/>
<dbReference type="Pfam" id="PF10354">
    <property type="entry name" value="BMT5-like"/>
    <property type="match status" value="1"/>
</dbReference>
<dbReference type="Gene3D" id="3.30.160.60">
    <property type="entry name" value="Classic Zinc Finger"/>
    <property type="match status" value="2"/>
</dbReference>
<keyword evidence="1" id="KW-0863">Zinc-finger</keyword>
<keyword evidence="1" id="KW-0479">Metal-binding</keyword>
<dbReference type="PANTHER" id="PTHR11538">
    <property type="entry name" value="PHENYLALANYL-TRNA SYNTHETASE"/>
    <property type="match status" value="1"/>
</dbReference>
<protein>
    <recommendedName>
        <fullName evidence="3">C2H2-type domain-containing protein</fullName>
    </recommendedName>
</protein>
<gene>
    <name evidence="4" type="ORF">Poli38472_013268</name>
</gene>
<feature type="domain" description="C2H2-type" evidence="3">
    <location>
        <begin position="297"/>
        <end position="324"/>
    </location>
</feature>
<feature type="compositionally biased region" description="Polar residues" evidence="2">
    <location>
        <begin position="1"/>
        <end position="10"/>
    </location>
</feature>
<sequence>MADMAATTNAVDEPNALDASSPAPDKRQVLTVGDGNFSFSLAYLKQQLQRREQLRLVASSYDEYQELLEKYPESIRICTQLQELGADLLHRIDATNLRATLEACASENGEVQLPTTFDVIIFNHPHCGEENVRRHQSLLSHFYASAKELLHPTRGELHLTLADGQPERWEARERGTKAGLVLVEEIEDVDAHPVYSVDYERKRHQNGKSFHRVLLHGEKKQQDSTLFIFARPEAKRPPIAPTTTLKRKADTQDAHEYSEYNCETCVKSFKTAQGLRTHMHMVHELGQGMPSSSNGRYPCDMCDRTFKNEDARRQHQTSKHGKDPQIRPDWFKGDDNDVPSANDQLTCEICGFSFADQAAFDEHWSQLQPKAALRLACHGCKKVFDEERALRQHQNFCRKLEATHSTPTSSTQTPDKASKKT</sequence>